<comment type="subunit">
    <text evidence="3">Homotrimer.</text>
</comment>
<reference evidence="6 7" key="1">
    <citation type="submission" date="2019-09" db="EMBL/GenBank/DDBJ databases">
        <title>NBRP : Genome information of microbial organism related human and environment.</title>
        <authorList>
            <person name="Hattori M."/>
            <person name="Oshima K."/>
            <person name="Inaba H."/>
            <person name="Suda W."/>
            <person name="Sakamoto M."/>
            <person name="Iino T."/>
            <person name="Kitahara M."/>
            <person name="Oshida Y."/>
            <person name="Iida T."/>
            <person name="Kudo T."/>
            <person name="Itoh T."/>
            <person name="Ohkuma M."/>
        </authorList>
    </citation>
    <scope>NUCLEOTIDE SEQUENCE [LARGE SCALE GENOMIC DNA]</scope>
    <source>
        <strain evidence="6 7">Q-1</strain>
    </source>
</reference>
<dbReference type="Pfam" id="PF01081">
    <property type="entry name" value="Aldolase"/>
    <property type="match status" value="1"/>
</dbReference>
<evidence type="ECO:0000256" key="2">
    <source>
        <dbReference type="ARBA" id="ARBA00006906"/>
    </source>
</evidence>
<dbReference type="PANTHER" id="PTHR30246">
    <property type="entry name" value="2-KETO-3-DEOXY-6-PHOSPHOGLUCONATE ALDOLASE"/>
    <property type="match status" value="1"/>
</dbReference>
<organism evidence="6 7">
    <name type="scientific">Iodidimonas nitroreducens</name>
    <dbReference type="NCBI Taxonomy" id="1236968"/>
    <lineage>
        <taxon>Bacteria</taxon>
        <taxon>Pseudomonadati</taxon>
        <taxon>Pseudomonadota</taxon>
        <taxon>Alphaproteobacteria</taxon>
        <taxon>Iodidimonadales</taxon>
        <taxon>Iodidimonadaceae</taxon>
        <taxon>Iodidimonas</taxon>
    </lineage>
</organism>
<proteinExistence type="inferred from homology"/>
<dbReference type="GO" id="GO:0016829">
    <property type="term" value="F:lyase activity"/>
    <property type="evidence" value="ECO:0007669"/>
    <property type="project" value="UniProtKB-KW"/>
</dbReference>
<dbReference type="PANTHER" id="PTHR30246:SF1">
    <property type="entry name" value="2-DEHYDRO-3-DEOXY-6-PHOSPHOGALACTONATE ALDOLASE-RELATED"/>
    <property type="match status" value="1"/>
</dbReference>
<dbReference type="Proteomes" id="UP000324996">
    <property type="component" value="Unassembled WGS sequence"/>
</dbReference>
<comment type="similarity">
    <text evidence="2">Belongs to the KHG/KDPG aldolase family.</text>
</comment>
<dbReference type="InterPro" id="IPR013785">
    <property type="entry name" value="Aldolase_TIM"/>
</dbReference>
<evidence type="ECO:0000256" key="1">
    <source>
        <dbReference type="ARBA" id="ARBA00004761"/>
    </source>
</evidence>
<dbReference type="CDD" id="cd00452">
    <property type="entry name" value="KDPG_aldolase"/>
    <property type="match status" value="1"/>
</dbReference>
<keyword evidence="5" id="KW-0119">Carbohydrate metabolism</keyword>
<evidence type="ECO:0000256" key="3">
    <source>
        <dbReference type="ARBA" id="ARBA00011233"/>
    </source>
</evidence>
<gene>
    <name evidence="6" type="ORF">JCM17846_19540</name>
</gene>
<accession>A0A5A7N7H0</accession>
<keyword evidence="7" id="KW-1185">Reference proteome</keyword>
<dbReference type="Gene3D" id="3.20.20.70">
    <property type="entry name" value="Aldolase class I"/>
    <property type="match status" value="1"/>
</dbReference>
<protein>
    <recommendedName>
        <fullName evidence="8">2-dehydro-3-deoxy-6-phosphogalactonate aldolase</fullName>
    </recommendedName>
</protein>
<keyword evidence="4" id="KW-0456">Lyase</keyword>
<dbReference type="SUPFAM" id="SSF51569">
    <property type="entry name" value="Aldolase"/>
    <property type="match status" value="1"/>
</dbReference>
<dbReference type="AlphaFoldDB" id="A0A5A7N7H0"/>
<evidence type="ECO:0000256" key="4">
    <source>
        <dbReference type="ARBA" id="ARBA00023239"/>
    </source>
</evidence>
<dbReference type="PROSITE" id="PS00160">
    <property type="entry name" value="ALDOLASE_KDPG_KHG_2"/>
    <property type="match status" value="1"/>
</dbReference>
<dbReference type="InterPro" id="IPR000887">
    <property type="entry name" value="Aldlse_KDPG_KHG"/>
</dbReference>
<dbReference type="EMBL" id="BKCN01000009">
    <property type="protein sequence ID" value="GER04272.1"/>
    <property type="molecule type" value="Genomic_DNA"/>
</dbReference>
<dbReference type="InterPro" id="IPR031338">
    <property type="entry name" value="KDPG/KHG_AS_2"/>
</dbReference>
<evidence type="ECO:0000313" key="6">
    <source>
        <dbReference type="EMBL" id="GER04272.1"/>
    </source>
</evidence>
<evidence type="ECO:0000256" key="5">
    <source>
        <dbReference type="ARBA" id="ARBA00023277"/>
    </source>
</evidence>
<comment type="pathway">
    <text evidence="1">Carbohydrate acid metabolism.</text>
</comment>
<sequence>MVGAGTVLTPMDVDRVVEAGGEIIVSPDCHAPVIRRAIALGVEPMPGFATASEAFSALRAGARFLKLFPAASYGRGHISALKAVLPDDVRVLAVGGVGPDHLADWAAAGADGFGIGTGIYKPGLHPDAVAKAAAAHVAAWHRHVG</sequence>
<dbReference type="RefSeq" id="WP_313980843.1">
    <property type="nucleotide sequence ID" value="NZ_BKCN01000009.1"/>
</dbReference>
<comment type="caution">
    <text evidence="6">The sequence shown here is derived from an EMBL/GenBank/DDBJ whole genome shotgun (WGS) entry which is preliminary data.</text>
</comment>
<name>A0A5A7N7H0_9PROT</name>
<evidence type="ECO:0000313" key="7">
    <source>
        <dbReference type="Proteomes" id="UP000324996"/>
    </source>
</evidence>
<evidence type="ECO:0008006" key="8">
    <source>
        <dbReference type="Google" id="ProtNLM"/>
    </source>
</evidence>